<keyword evidence="4 13" id="KW-0808">Transferase</keyword>
<keyword evidence="9 13" id="KW-0460">Magnesium</keyword>
<dbReference type="RefSeq" id="WP_066613260.1">
    <property type="nucleotide sequence ID" value="NZ_LQQU01000029.1"/>
</dbReference>
<evidence type="ECO:0000256" key="9">
    <source>
        <dbReference type="ARBA" id="ARBA00022842"/>
    </source>
</evidence>
<evidence type="ECO:0000256" key="5">
    <source>
        <dbReference type="ARBA" id="ARBA00022694"/>
    </source>
</evidence>
<comment type="subcellular location">
    <subcellularLocation>
        <location evidence="13">Cytoplasm</location>
    </subcellularLocation>
</comment>
<evidence type="ECO:0000313" key="15">
    <source>
        <dbReference type="EMBL" id="KZE30256.1"/>
    </source>
</evidence>
<feature type="binding site" evidence="13">
    <location>
        <position position="216"/>
    </location>
    <ligand>
        <name>[4Fe-4S] cluster</name>
        <dbReference type="ChEBI" id="CHEBI:49883"/>
    </ligand>
</feature>
<dbReference type="GO" id="GO:0005524">
    <property type="term" value="F:ATP binding"/>
    <property type="evidence" value="ECO:0007669"/>
    <property type="project" value="UniProtKB-UniRule"/>
</dbReference>
<dbReference type="Pfam" id="PF01171">
    <property type="entry name" value="ATP_bind_3"/>
    <property type="match status" value="1"/>
</dbReference>
<evidence type="ECO:0000256" key="12">
    <source>
        <dbReference type="ARBA" id="ARBA00023014"/>
    </source>
</evidence>
<comment type="catalytic activity">
    <reaction evidence="13">
        <text>cytidine(32) in tRNA + S-sulfanyl-L-cysteinyl-[cysteine desulfurase] + AH2 + ATP = 2-thiocytidine(32) in tRNA + L-cysteinyl-[cysteine desulfurase] + A + AMP + diphosphate + H(+)</text>
        <dbReference type="Rhea" id="RHEA:57048"/>
        <dbReference type="Rhea" id="RHEA-COMP:10288"/>
        <dbReference type="Rhea" id="RHEA-COMP:12157"/>
        <dbReference type="Rhea" id="RHEA-COMP:12158"/>
        <dbReference type="Rhea" id="RHEA-COMP:14821"/>
        <dbReference type="ChEBI" id="CHEBI:13193"/>
        <dbReference type="ChEBI" id="CHEBI:15378"/>
        <dbReference type="ChEBI" id="CHEBI:17499"/>
        <dbReference type="ChEBI" id="CHEBI:29950"/>
        <dbReference type="ChEBI" id="CHEBI:30616"/>
        <dbReference type="ChEBI" id="CHEBI:33019"/>
        <dbReference type="ChEBI" id="CHEBI:61963"/>
        <dbReference type="ChEBI" id="CHEBI:82748"/>
        <dbReference type="ChEBI" id="CHEBI:141453"/>
        <dbReference type="ChEBI" id="CHEBI:456215"/>
    </reaction>
</comment>
<keyword evidence="6 13" id="KW-0479">Metal-binding</keyword>
<evidence type="ECO:0000256" key="10">
    <source>
        <dbReference type="ARBA" id="ARBA00022884"/>
    </source>
</evidence>
<dbReference type="SUPFAM" id="SSF52402">
    <property type="entry name" value="Adenine nucleotide alpha hydrolases-like"/>
    <property type="match status" value="1"/>
</dbReference>
<evidence type="ECO:0000256" key="3">
    <source>
        <dbReference type="ARBA" id="ARBA00022555"/>
    </source>
</evidence>
<dbReference type="GO" id="GO:0034227">
    <property type="term" value="P:tRNA thio-modification"/>
    <property type="evidence" value="ECO:0007669"/>
    <property type="project" value="UniProtKB-UniRule"/>
</dbReference>
<keyword evidence="8 13" id="KW-0067">ATP-binding</keyword>
<dbReference type="GO" id="GO:0005737">
    <property type="term" value="C:cytoplasm"/>
    <property type="evidence" value="ECO:0007669"/>
    <property type="project" value="UniProtKB-SubCell"/>
</dbReference>
<keyword evidence="3 13" id="KW-0820">tRNA-binding</keyword>
<proteinExistence type="inferred from homology"/>
<keyword evidence="7 13" id="KW-0547">Nucleotide-binding</keyword>
<evidence type="ECO:0000313" key="16">
    <source>
        <dbReference type="Proteomes" id="UP000076625"/>
    </source>
</evidence>
<dbReference type="GO" id="GO:0051539">
    <property type="term" value="F:4 iron, 4 sulfur cluster binding"/>
    <property type="evidence" value="ECO:0007669"/>
    <property type="project" value="UniProtKB-UniRule"/>
</dbReference>
<dbReference type="GO" id="GO:0000287">
    <property type="term" value="F:magnesium ion binding"/>
    <property type="evidence" value="ECO:0007669"/>
    <property type="project" value="UniProtKB-UniRule"/>
</dbReference>
<comment type="miscellaneous">
    <text evidence="13">The thiolation reaction likely consists of two steps: a first activation step by ATP to form an adenylated intermediate of the target base of tRNA, and a second nucleophilic substitution step of the sulfur (S) atom supplied by the hydrosulfide attached to the Fe-S cluster.</text>
</comment>
<comment type="function">
    <text evidence="13">Catalyzes the ATP-dependent 2-thiolation of cytidine in position 32 of tRNA, to form 2-thiocytidine (s(2)C32). The sulfur atoms are provided by the cysteine/cysteine desulfurase (IscS) system.</text>
</comment>
<keyword evidence="12 13" id="KW-0411">Iron-sulfur</keyword>
<dbReference type="EC" id="2.8.1.-" evidence="13"/>
<dbReference type="Gene3D" id="3.40.50.620">
    <property type="entry name" value="HUPs"/>
    <property type="match status" value="1"/>
</dbReference>
<evidence type="ECO:0000256" key="1">
    <source>
        <dbReference type="ARBA" id="ARBA00022485"/>
    </source>
</evidence>
<name>A0A163C6B3_9NEIS</name>
<dbReference type="EMBL" id="LQQU01000029">
    <property type="protein sequence ID" value="KZE30256.1"/>
    <property type="molecule type" value="Genomic_DNA"/>
</dbReference>
<dbReference type="CDD" id="cd24138">
    <property type="entry name" value="TtcA-like"/>
    <property type="match status" value="1"/>
</dbReference>
<comment type="similarity">
    <text evidence="13">Belongs to the TtcA family.</text>
</comment>
<dbReference type="NCBIfam" id="NF007972">
    <property type="entry name" value="PRK10696.1"/>
    <property type="match status" value="1"/>
</dbReference>
<dbReference type="InterPro" id="IPR014729">
    <property type="entry name" value="Rossmann-like_a/b/a_fold"/>
</dbReference>
<comment type="pathway">
    <text evidence="13">tRNA modification.</text>
</comment>
<keyword evidence="16" id="KW-1185">Reference proteome</keyword>
<evidence type="ECO:0000256" key="8">
    <source>
        <dbReference type="ARBA" id="ARBA00022840"/>
    </source>
</evidence>
<dbReference type="InterPro" id="IPR012089">
    <property type="entry name" value="tRNA_Cyd_32_2_STrfase"/>
</dbReference>
<dbReference type="AlphaFoldDB" id="A0A163C6B3"/>
<sequence length="324" mass="35997">MTDAVLLDEKAKKAEFEANKLAKRLRHHVGDAINDFNMIEEGDRVMVCLSGGKDSYAMLDILLGLQKSAPIDFSIVAVNLDQKQPGFPEHVLPQYLESIGVEYRIVEEDTYSIVKRVVPEGKTTCALCSRLRRGILYRVADELGATKIALGHHRDDILQTLFLNMFYGGKLKGMPPKLVSDDGRHMVIRPLAYCREKDLERYAAIKAFPIIPCNLCGSQPNLQRQVVKEMINDWDKRFPGRVETMFRAMQNVVPSHLADTSLFDFAGLKTGAVPEAGGDTAFDKEEFRDPLPAGDTLAEAPRRTISILDSRKPSTTVGETSCGG</sequence>
<dbReference type="HAMAP" id="MF_01850">
    <property type="entry name" value="TtcA"/>
    <property type="match status" value="1"/>
</dbReference>
<evidence type="ECO:0000256" key="13">
    <source>
        <dbReference type="HAMAP-Rule" id="MF_01850"/>
    </source>
</evidence>
<dbReference type="STRING" id="1452487.AVW16_12735"/>
<evidence type="ECO:0000256" key="11">
    <source>
        <dbReference type="ARBA" id="ARBA00023004"/>
    </source>
</evidence>
<dbReference type="Proteomes" id="UP000076625">
    <property type="component" value="Unassembled WGS sequence"/>
</dbReference>
<keyword evidence="2 13" id="KW-0963">Cytoplasm</keyword>
<evidence type="ECO:0000259" key="14">
    <source>
        <dbReference type="Pfam" id="PF01171"/>
    </source>
</evidence>
<gene>
    <name evidence="13" type="primary">ttcA</name>
    <name evidence="15" type="ORF">AVW16_12735</name>
</gene>
<feature type="domain" description="tRNA(Ile)-lysidine/2-thiocytidine synthase N-terminal" evidence="14">
    <location>
        <begin position="45"/>
        <end position="205"/>
    </location>
</feature>
<keyword evidence="5 13" id="KW-0819">tRNA processing</keyword>
<feature type="short sequence motif" description="PP-loop motif" evidence="13">
    <location>
        <begin position="50"/>
        <end position="55"/>
    </location>
</feature>
<accession>A0A163C6B3</accession>
<dbReference type="GO" id="GO:0016783">
    <property type="term" value="F:sulfurtransferase activity"/>
    <property type="evidence" value="ECO:0007669"/>
    <property type="project" value="UniProtKB-UniRule"/>
</dbReference>
<organism evidence="15 16">
    <name type="scientific">Crenobacter luteus</name>
    <dbReference type="NCBI Taxonomy" id="1452487"/>
    <lineage>
        <taxon>Bacteria</taxon>
        <taxon>Pseudomonadati</taxon>
        <taxon>Pseudomonadota</taxon>
        <taxon>Betaproteobacteria</taxon>
        <taxon>Neisseriales</taxon>
        <taxon>Neisseriaceae</taxon>
        <taxon>Crenobacter</taxon>
    </lineage>
</organism>
<dbReference type="InterPro" id="IPR011063">
    <property type="entry name" value="TilS/TtcA_N"/>
</dbReference>
<comment type="cofactor">
    <cofactor evidence="13">
        <name>Mg(2+)</name>
        <dbReference type="ChEBI" id="CHEBI:18420"/>
    </cofactor>
</comment>
<evidence type="ECO:0000256" key="7">
    <source>
        <dbReference type="ARBA" id="ARBA00022741"/>
    </source>
</evidence>
<keyword evidence="1 13" id="KW-0004">4Fe-4S</keyword>
<comment type="cofactor">
    <cofactor evidence="13">
        <name>[4Fe-4S] cluster</name>
        <dbReference type="ChEBI" id="CHEBI:49883"/>
    </cofactor>
    <text evidence="13">Binds 1 [4Fe-4S] cluster per subunit. The cluster is chelated by three Cys residues, the fourth Fe has a free coordination site that may bind a sulfur atom transferred from the persulfide of IscS.</text>
</comment>
<comment type="subunit">
    <text evidence="13">Homodimer.</text>
</comment>
<comment type="caution">
    <text evidence="15">The sequence shown here is derived from an EMBL/GenBank/DDBJ whole genome shotgun (WGS) entry which is preliminary data.</text>
</comment>
<feature type="binding site" evidence="13">
    <location>
        <position position="125"/>
    </location>
    <ligand>
        <name>[4Fe-4S] cluster</name>
        <dbReference type="ChEBI" id="CHEBI:49883"/>
    </ligand>
</feature>
<dbReference type="GO" id="GO:0000049">
    <property type="term" value="F:tRNA binding"/>
    <property type="evidence" value="ECO:0007669"/>
    <property type="project" value="UniProtKB-KW"/>
</dbReference>
<keyword evidence="10 13" id="KW-0694">RNA-binding</keyword>
<dbReference type="PANTHER" id="PTHR43686:SF1">
    <property type="entry name" value="AMINOTRAN_5 DOMAIN-CONTAINING PROTEIN"/>
    <property type="match status" value="1"/>
</dbReference>
<dbReference type="PANTHER" id="PTHR43686">
    <property type="entry name" value="SULFURTRANSFERASE-RELATED"/>
    <property type="match status" value="1"/>
</dbReference>
<keyword evidence="11 13" id="KW-0408">Iron</keyword>
<evidence type="ECO:0000256" key="2">
    <source>
        <dbReference type="ARBA" id="ARBA00022490"/>
    </source>
</evidence>
<protein>
    <recommendedName>
        <fullName evidence="13">tRNA-cytidine(32) 2-sulfurtransferase</fullName>
        <ecNumber evidence="13">2.8.1.-</ecNumber>
    </recommendedName>
    <alternativeName>
        <fullName evidence="13">Two-thiocytidine biosynthesis protein A</fullName>
    </alternativeName>
    <alternativeName>
        <fullName evidence="13">tRNA 2-thiocytidine biosynthesis protein TtcA</fullName>
    </alternativeName>
</protein>
<evidence type="ECO:0000256" key="6">
    <source>
        <dbReference type="ARBA" id="ARBA00022723"/>
    </source>
</evidence>
<reference evidence="16" key="1">
    <citation type="submission" date="2016-01" db="EMBL/GenBank/DDBJ databases">
        <title>Draft genome of Chromobacterium sp. F49.</title>
        <authorList>
            <person name="Hong K.W."/>
        </authorList>
    </citation>
    <scope>NUCLEOTIDE SEQUENCE [LARGE SCALE GENOMIC DNA]</scope>
    <source>
        <strain evidence="16">CN10</strain>
    </source>
</reference>
<dbReference type="OrthoDB" id="9801054at2"/>
<evidence type="ECO:0000256" key="4">
    <source>
        <dbReference type="ARBA" id="ARBA00022679"/>
    </source>
</evidence>
<feature type="binding site" evidence="13">
    <location>
        <position position="128"/>
    </location>
    <ligand>
        <name>[4Fe-4S] cluster</name>
        <dbReference type="ChEBI" id="CHEBI:49883"/>
    </ligand>
</feature>